<dbReference type="AlphaFoldDB" id="I2BAY9"/>
<dbReference type="STRING" id="630626.EBL_c26070"/>
<name>I2BAY9_SHIBC</name>
<dbReference type="InterPro" id="IPR017871">
    <property type="entry name" value="ABC_transporter-like_CS"/>
</dbReference>
<dbReference type="OrthoDB" id="9805029at2"/>
<evidence type="ECO:0000313" key="4">
    <source>
        <dbReference type="EMBL" id="AFJ47693.1"/>
    </source>
</evidence>
<dbReference type="Proteomes" id="UP000001955">
    <property type="component" value="Chromosome"/>
</dbReference>
<dbReference type="PATRIC" id="fig|630626.3.peg.2538"/>
<proteinExistence type="predicted"/>
<dbReference type="PROSITE" id="PS00211">
    <property type="entry name" value="ABC_TRANSPORTER_1"/>
    <property type="match status" value="1"/>
</dbReference>
<dbReference type="PROSITE" id="PS50893">
    <property type="entry name" value="ABC_TRANSPORTER_2"/>
    <property type="match status" value="2"/>
</dbReference>
<accession>K6WD30</accession>
<keyword evidence="5" id="KW-1185">Reference proteome</keyword>
<dbReference type="HOGENOM" id="CLU_000604_83_0_6"/>
<dbReference type="InterPro" id="IPR003439">
    <property type="entry name" value="ABC_transporter-like_ATP-bd"/>
</dbReference>
<accession>I2BAY9</accession>
<evidence type="ECO:0000313" key="5">
    <source>
        <dbReference type="Proteomes" id="UP000001955"/>
    </source>
</evidence>
<dbReference type="GO" id="GO:0005524">
    <property type="term" value="F:ATP binding"/>
    <property type="evidence" value="ECO:0007669"/>
    <property type="project" value="UniProtKB-KW"/>
</dbReference>
<feature type="domain" description="ABC transporter" evidence="3">
    <location>
        <begin position="332"/>
        <end position="561"/>
    </location>
</feature>
<dbReference type="PANTHER" id="PTHR43038:SF3">
    <property type="entry name" value="ABC TRANSPORTER G FAMILY MEMBER 20 ISOFORM X1"/>
    <property type="match status" value="1"/>
</dbReference>
<feature type="domain" description="ABC transporter" evidence="3">
    <location>
        <begin position="8"/>
        <end position="239"/>
    </location>
</feature>
<dbReference type="GO" id="GO:0016887">
    <property type="term" value="F:ATP hydrolysis activity"/>
    <property type="evidence" value="ECO:0007669"/>
    <property type="project" value="InterPro"/>
</dbReference>
<evidence type="ECO:0000256" key="2">
    <source>
        <dbReference type="ARBA" id="ARBA00022840"/>
    </source>
</evidence>
<dbReference type="Pfam" id="PF00005">
    <property type="entry name" value="ABC_tran"/>
    <property type="match status" value="2"/>
</dbReference>
<organism evidence="4 5">
    <name type="scientific">Shimwellia blattae (strain ATCC 29907 / DSM 4481 / JCM 1650 / NBRC 105725 / CDC 9005-74)</name>
    <name type="common">Escherichia blattae</name>
    <dbReference type="NCBI Taxonomy" id="630626"/>
    <lineage>
        <taxon>Bacteria</taxon>
        <taxon>Pseudomonadati</taxon>
        <taxon>Pseudomonadota</taxon>
        <taxon>Gammaproteobacteria</taxon>
        <taxon>Enterobacterales</taxon>
        <taxon>Enterobacteriaceae</taxon>
        <taxon>Shimwellia</taxon>
    </lineage>
</organism>
<reference evidence="4 5" key="1">
    <citation type="journal article" date="2012" name="J. Bacteriol.">
        <title>Complete genome sequence of the B12-producing Shimwellia blattae strain DSM 4481, isolated from a cockroach.</title>
        <authorList>
            <person name="Brzuszkiewicz E."/>
            <person name="Waschkowitz T."/>
            <person name="Wiezer A."/>
            <person name="Daniel R."/>
        </authorList>
    </citation>
    <scope>NUCLEOTIDE SEQUENCE [LARGE SCALE GENOMIC DNA]</scope>
    <source>
        <strain evidence="5">ATCC 29907 / DSM 4481 / JCM 1650 / NBRC 105725 / CDC 9005-74</strain>
    </source>
</reference>
<dbReference type="eggNOG" id="COG1131">
    <property type="taxonomic scope" value="Bacteria"/>
</dbReference>
<dbReference type="InterPro" id="IPR003593">
    <property type="entry name" value="AAA+_ATPase"/>
</dbReference>
<dbReference type="CDD" id="cd03230">
    <property type="entry name" value="ABC_DR_subfamily_A"/>
    <property type="match status" value="2"/>
</dbReference>
<sequence length="579" mass="62995">MDKADNSIRLQQLVKTFPGMEKPAVASLDVVINPGYVTGLVGPDGAGKTTLMRMLAGLLKPTSGSARVIGLDPVENDSELHSALGYMPQKFGLYEDLTVQENLNLYADLRSVTGAARKATFERLLAFTALGPFTGRLAGKLSGGMKQKLGLACTLVGEPAVLLLDEPGVGVDPISRRELWQMVHELANDGMLILWSTSYLDEAEQCRDVLLMNEGELLYHGEPTALTRNMAGRTWLMSSPRENNRQLLQRALKQAQISDGMIQGRSVRIISRKGVDGAQLTAALQLPAERITPTTPRFEDAFIDLLGGAASTESPIGDVLHTIEKNPDETIIEARELTKKFGDFAATDHVNFAVKRGEIFGLLGPNGAGKSTTFKMMCGLLVPTSGQALVLGMDLKTGSGKARQRLGYMAQKFSLYGNLTVAQNLAFFSGVYGLRGRQQADKIARMSEAFNLQPVANQATDALPLGFKQRLALACSLMHEPDILFLDEPTSGVDPLTRREFWLHINSMVEKGVTVMVTTHFMDEAEYCDRIGLVYHGKLIDSGTPDALKQKVADATTPDPTMEQAFIGLINAWDKEHSA</sequence>
<dbReference type="SUPFAM" id="SSF52540">
    <property type="entry name" value="P-loop containing nucleoside triphosphate hydrolases"/>
    <property type="match status" value="2"/>
</dbReference>
<evidence type="ECO:0000259" key="3">
    <source>
        <dbReference type="PROSITE" id="PS50893"/>
    </source>
</evidence>
<dbReference type="PANTHER" id="PTHR43038">
    <property type="entry name" value="ATP-BINDING CASSETTE, SUB-FAMILY H, MEMBER 1"/>
    <property type="match status" value="1"/>
</dbReference>
<dbReference type="KEGG" id="ebt:EBL_c26070"/>
<dbReference type="InterPro" id="IPR027417">
    <property type="entry name" value="P-loop_NTPase"/>
</dbReference>
<dbReference type="SMART" id="SM00382">
    <property type="entry name" value="AAA"/>
    <property type="match status" value="2"/>
</dbReference>
<gene>
    <name evidence="4" type="primary">ybhF</name>
    <name evidence="4" type="ordered locus">EBL_c26070</name>
</gene>
<keyword evidence="1" id="KW-0547">Nucleotide-binding</keyword>
<dbReference type="RefSeq" id="WP_002439385.1">
    <property type="nucleotide sequence ID" value="NC_017910.1"/>
</dbReference>
<dbReference type="EMBL" id="CP001560">
    <property type="protein sequence ID" value="AFJ47693.1"/>
    <property type="molecule type" value="Genomic_DNA"/>
</dbReference>
<evidence type="ECO:0000256" key="1">
    <source>
        <dbReference type="ARBA" id="ARBA00022741"/>
    </source>
</evidence>
<dbReference type="Gene3D" id="3.40.50.300">
    <property type="entry name" value="P-loop containing nucleotide triphosphate hydrolases"/>
    <property type="match status" value="2"/>
</dbReference>
<keyword evidence="2" id="KW-0067">ATP-binding</keyword>
<protein>
    <submittedName>
        <fullName evidence="4">Putative ABC-type transport protein YbhF</fullName>
    </submittedName>
</protein>